<dbReference type="Proteomes" id="UP001152798">
    <property type="component" value="Chromosome 6"/>
</dbReference>
<sequence length="648" mass="74501">MCSKVSASPTAEELLSKEQNIEEPPCKEKKKKKHKEKRKRSCSTDSTSSNSSHKRHKKKKKKRKKEEDPPSPRVNPIFLWVKQDHTKIVEVLCEDYDKRNRIRLTKTAGGWVAIPRTARLCPMASNNEETVNKTTPPPVEEDDEDDDDVKVVEVAKEEPVVIEVEDSDDENKEMECTEDKCCADSNVDENHNNEVERPVECNEYCAAEEEDEIEEVVEKEVLQEEGATKTHQENCENLMNELADMCFVDNFKEEEEDRVLEDIYTFVPSSPEVEKEEIESYVPVHEIKKPATPDPVPINLVVHPDREEADTKVLKEEPLKQSELESLDILWRLPEGTTISHSKPLVDAKPAEQRCIPQLKPQPTFCLPVQEEPLNLGKPKPKEEKKKKKEDSKLMELLQTEERPPSNALDQLKEVLSDPDLSVPDPLLVPRGRLPALIANPAKEIPRLLAQKREIKYPKIDADLMVVSLSHLQSILQRSGGEEDLKPYQQQMVNFSPEMDPATLNQMLWLPYLSQLEMKQNQELMTMLYPHYMYPQQYTPPPARYPYARPPWPRAETSKPNPPIPSQTEQPKQKLRLKVKEHLIDPNFKRTSLLNLDPQPFMPPVGVPPNSNLWHPLFSRNARLEMRRFSPKSARTANTRVVGTGRLQ</sequence>
<dbReference type="OrthoDB" id="6619045at2759"/>
<protein>
    <submittedName>
        <fullName evidence="2">Uncharacterized protein</fullName>
    </submittedName>
</protein>
<evidence type="ECO:0000313" key="3">
    <source>
        <dbReference type="Proteomes" id="UP001152798"/>
    </source>
</evidence>
<feature type="region of interest" description="Disordered" evidence="1">
    <location>
        <begin position="370"/>
        <end position="392"/>
    </location>
</feature>
<feature type="compositionally biased region" description="Basic residues" evidence="1">
    <location>
        <begin position="28"/>
        <end position="41"/>
    </location>
</feature>
<accession>A0A9P0HN32</accession>
<feature type="region of interest" description="Disordered" evidence="1">
    <location>
        <begin position="551"/>
        <end position="573"/>
    </location>
</feature>
<dbReference type="EMBL" id="OV725082">
    <property type="protein sequence ID" value="CAH1404734.1"/>
    <property type="molecule type" value="Genomic_DNA"/>
</dbReference>
<feature type="compositionally biased region" description="Basic and acidic residues" evidence="1">
    <location>
        <begin position="380"/>
        <end position="392"/>
    </location>
</feature>
<reference evidence="2" key="1">
    <citation type="submission" date="2022-01" db="EMBL/GenBank/DDBJ databases">
        <authorList>
            <person name="King R."/>
        </authorList>
    </citation>
    <scope>NUCLEOTIDE SEQUENCE</scope>
</reference>
<proteinExistence type="predicted"/>
<evidence type="ECO:0000256" key="1">
    <source>
        <dbReference type="SAM" id="MobiDB-lite"/>
    </source>
</evidence>
<dbReference type="AlphaFoldDB" id="A0A9P0HN32"/>
<feature type="compositionally biased region" description="Basic residues" evidence="1">
    <location>
        <begin position="52"/>
        <end position="64"/>
    </location>
</feature>
<feature type="region of interest" description="Disordered" evidence="1">
    <location>
        <begin position="1"/>
        <end position="75"/>
    </location>
</feature>
<feature type="compositionally biased region" description="Basic and acidic residues" evidence="1">
    <location>
        <begin position="14"/>
        <end position="27"/>
    </location>
</feature>
<organism evidence="2 3">
    <name type="scientific">Nezara viridula</name>
    <name type="common">Southern green stink bug</name>
    <name type="synonym">Cimex viridulus</name>
    <dbReference type="NCBI Taxonomy" id="85310"/>
    <lineage>
        <taxon>Eukaryota</taxon>
        <taxon>Metazoa</taxon>
        <taxon>Ecdysozoa</taxon>
        <taxon>Arthropoda</taxon>
        <taxon>Hexapoda</taxon>
        <taxon>Insecta</taxon>
        <taxon>Pterygota</taxon>
        <taxon>Neoptera</taxon>
        <taxon>Paraneoptera</taxon>
        <taxon>Hemiptera</taxon>
        <taxon>Heteroptera</taxon>
        <taxon>Panheteroptera</taxon>
        <taxon>Pentatomomorpha</taxon>
        <taxon>Pentatomoidea</taxon>
        <taxon>Pentatomidae</taxon>
        <taxon>Pentatominae</taxon>
        <taxon>Nezara</taxon>
    </lineage>
</organism>
<evidence type="ECO:0000313" key="2">
    <source>
        <dbReference type="EMBL" id="CAH1404734.1"/>
    </source>
</evidence>
<keyword evidence="3" id="KW-1185">Reference proteome</keyword>
<name>A0A9P0HN32_NEZVI</name>
<feature type="region of interest" description="Disordered" evidence="1">
    <location>
        <begin position="127"/>
        <end position="147"/>
    </location>
</feature>
<gene>
    <name evidence="2" type="ORF">NEZAVI_LOCUS13090</name>
</gene>